<proteinExistence type="predicted"/>
<dbReference type="Proteomes" id="UP000809273">
    <property type="component" value="Unassembled WGS sequence"/>
</dbReference>
<name>A0A9D8PP56_9DELT</name>
<evidence type="ECO:0000313" key="5">
    <source>
        <dbReference type="EMBL" id="MBN1572837.1"/>
    </source>
</evidence>
<dbReference type="InterPro" id="IPR013105">
    <property type="entry name" value="TPR_2"/>
</dbReference>
<accession>A0A9D8PP56</accession>
<dbReference type="EMBL" id="JAFGIX010000030">
    <property type="protein sequence ID" value="MBN1572837.1"/>
    <property type="molecule type" value="Genomic_DNA"/>
</dbReference>
<dbReference type="Pfam" id="PF07719">
    <property type="entry name" value="TPR_2"/>
    <property type="match status" value="1"/>
</dbReference>
<evidence type="ECO:0000256" key="1">
    <source>
        <dbReference type="ARBA" id="ARBA00022737"/>
    </source>
</evidence>
<reference evidence="5" key="2">
    <citation type="submission" date="2021-01" db="EMBL/GenBank/DDBJ databases">
        <authorList>
            <person name="Hahn C.R."/>
            <person name="Youssef N.H."/>
            <person name="Elshahed M."/>
        </authorList>
    </citation>
    <scope>NUCLEOTIDE SEQUENCE</scope>
    <source>
        <strain evidence="5">Zod_Metabat.24</strain>
    </source>
</reference>
<dbReference type="InterPro" id="IPR011990">
    <property type="entry name" value="TPR-like_helical_dom_sf"/>
</dbReference>
<feature type="repeat" description="TPR" evidence="3">
    <location>
        <begin position="62"/>
        <end position="95"/>
    </location>
</feature>
<keyword evidence="4" id="KW-0732">Signal</keyword>
<reference evidence="5" key="1">
    <citation type="journal article" date="2021" name="Environ. Microbiol.">
        <title>Genomic characterization of three novel Desulfobacterota classes expand the metabolic and phylogenetic diversity of the phylum.</title>
        <authorList>
            <person name="Murphy C.L."/>
            <person name="Biggerstaff J."/>
            <person name="Eichhorn A."/>
            <person name="Ewing E."/>
            <person name="Shahan R."/>
            <person name="Soriano D."/>
            <person name="Stewart S."/>
            <person name="VanMol K."/>
            <person name="Walker R."/>
            <person name="Walters P."/>
            <person name="Elshahed M.S."/>
            <person name="Youssef N.H."/>
        </authorList>
    </citation>
    <scope>NUCLEOTIDE SEQUENCE</scope>
    <source>
        <strain evidence="5">Zod_Metabat.24</strain>
    </source>
</reference>
<dbReference type="InterPro" id="IPR050498">
    <property type="entry name" value="Ycf3"/>
</dbReference>
<comment type="caution">
    <text evidence="5">The sequence shown here is derived from an EMBL/GenBank/DDBJ whole genome shotgun (WGS) entry which is preliminary data.</text>
</comment>
<dbReference type="PANTHER" id="PTHR44858:SF1">
    <property type="entry name" value="UDP-N-ACETYLGLUCOSAMINE--PEPTIDE N-ACETYLGLUCOSAMINYLTRANSFERASE SPINDLY-RELATED"/>
    <property type="match status" value="1"/>
</dbReference>
<evidence type="ECO:0000256" key="2">
    <source>
        <dbReference type="ARBA" id="ARBA00022803"/>
    </source>
</evidence>
<dbReference type="SMART" id="SM00028">
    <property type="entry name" value="TPR"/>
    <property type="match status" value="5"/>
</dbReference>
<protein>
    <submittedName>
        <fullName evidence="5">Tetratricopeptide repeat protein</fullName>
    </submittedName>
</protein>
<evidence type="ECO:0000313" key="6">
    <source>
        <dbReference type="Proteomes" id="UP000809273"/>
    </source>
</evidence>
<dbReference type="AlphaFoldDB" id="A0A9D8PP56"/>
<dbReference type="Pfam" id="PF13181">
    <property type="entry name" value="TPR_8"/>
    <property type="match status" value="2"/>
</dbReference>
<gene>
    <name evidence="5" type="ORF">JW984_06525</name>
</gene>
<dbReference type="PANTHER" id="PTHR44858">
    <property type="entry name" value="TETRATRICOPEPTIDE REPEAT PROTEIN 6"/>
    <property type="match status" value="1"/>
</dbReference>
<dbReference type="Gene3D" id="1.25.40.10">
    <property type="entry name" value="Tetratricopeptide repeat domain"/>
    <property type="match status" value="3"/>
</dbReference>
<keyword evidence="1" id="KW-0677">Repeat</keyword>
<sequence length="216" mass="24949">MKKTRSFLIIFALSIYIAILINPLNAFAQNADDWFIKGFDSTDPKEEIKYYTKTIEIDPTYVQAYLYRGNAHQKLKMYKEAIYDYTKTLEHDTAYGFIDLAYDGLAWCHLYLGEYEKALDDINKALDYKPDFFTLLITRSNIYQAMGRYEEALTDLNKASAEDPGPGYSPIYYRAFYERGLLYKKMGKISKAVSDFKTACDMGGEEACEALKELNK</sequence>
<feature type="repeat" description="TPR" evidence="3">
    <location>
        <begin position="173"/>
        <end position="206"/>
    </location>
</feature>
<evidence type="ECO:0000256" key="4">
    <source>
        <dbReference type="SAM" id="SignalP"/>
    </source>
</evidence>
<organism evidence="5 6">
    <name type="scientific">Candidatus Zymogenus saltonus</name>
    <dbReference type="NCBI Taxonomy" id="2844893"/>
    <lineage>
        <taxon>Bacteria</taxon>
        <taxon>Deltaproteobacteria</taxon>
        <taxon>Candidatus Zymogenia</taxon>
        <taxon>Candidatus Zymogeniales</taxon>
        <taxon>Candidatus Zymogenaceae</taxon>
        <taxon>Candidatus Zymogenus</taxon>
    </lineage>
</organism>
<evidence type="ECO:0000256" key="3">
    <source>
        <dbReference type="PROSITE-ProRule" id="PRU00339"/>
    </source>
</evidence>
<feature type="repeat" description="TPR" evidence="3">
    <location>
        <begin position="99"/>
        <end position="132"/>
    </location>
</feature>
<dbReference type="SUPFAM" id="SSF48452">
    <property type="entry name" value="TPR-like"/>
    <property type="match status" value="1"/>
</dbReference>
<dbReference type="Pfam" id="PF00515">
    <property type="entry name" value="TPR_1"/>
    <property type="match status" value="1"/>
</dbReference>
<dbReference type="PROSITE" id="PS50005">
    <property type="entry name" value="TPR"/>
    <property type="match status" value="3"/>
</dbReference>
<dbReference type="InterPro" id="IPR019734">
    <property type="entry name" value="TPR_rpt"/>
</dbReference>
<keyword evidence="2 3" id="KW-0802">TPR repeat</keyword>
<feature type="signal peptide" evidence="4">
    <location>
        <begin position="1"/>
        <end position="28"/>
    </location>
</feature>
<feature type="chain" id="PRO_5038351485" evidence="4">
    <location>
        <begin position="29"/>
        <end position="216"/>
    </location>
</feature>